<dbReference type="InterPro" id="IPR042099">
    <property type="entry name" value="ANL_N_sf"/>
</dbReference>
<proteinExistence type="predicted"/>
<sequence>MIWTPANVQRIILDSAGRILQKPHAGLPTNVPAELDLQYELGLDSLQRMELAAQLNEFFGIFETSAENYLLRSTTLDHWTRCILRAREQTDNWLTFRTSGTSGISRSIRHSLPSLLEEARFLSLLLPIPDQIISCVASNHIYGFIFTILLPVLWQRPLRLVGDISANDIQEESLLIGTPFTWEWLNTSLFTGRKVGCQGVCSTSPLPPALYTQLQKADITLTEIYGSSDTGGIGYRKQPDAPFVLFPYLTLLAGDPGQIGRIDTGETFIIPDRLEQVSPTEVRLLGRLDESISIAGVNVYPAHVRQVIENCPLVADCDVYAKAEAGVVQLYGAVRLRVHNEANRQACQRWIQMHLSACERPKHLYLY</sequence>
<dbReference type="InterPro" id="IPR045851">
    <property type="entry name" value="AMP-bd_C_sf"/>
</dbReference>
<evidence type="ECO:0000259" key="1">
    <source>
        <dbReference type="Pfam" id="PF00550"/>
    </source>
</evidence>
<dbReference type="AlphaFoldDB" id="A0A327NLR6"/>
<dbReference type="RefSeq" id="WP_111340417.1">
    <property type="nucleotide sequence ID" value="NZ_QLII01000001.1"/>
</dbReference>
<dbReference type="OrthoDB" id="9787658at2"/>
<dbReference type="Gene3D" id="3.40.50.12780">
    <property type="entry name" value="N-terminal domain of ligase-like"/>
    <property type="match status" value="1"/>
</dbReference>
<evidence type="ECO:0000313" key="2">
    <source>
        <dbReference type="EMBL" id="RAI73538.1"/>
    </source>
</evidence>
<accession>A0A327NLR6</accession>
<comment type="caution">
    <text evidence="2">The sequence shown here is derived from an EMBL/GenBank/DDBJ whole genome shotgun (WGS) entry which is preliminary data.</text>
</comment>
<evidence type="ECO:0000313" key="3">
    <source>
        <dbReference type="Proteomes" id="UP000249016"/>
    </source>
</evidence>
<keyword evidence="2" id="KW-0436">Ligase</keyword>
<dbReference type="EMBL" id="QLII01000001">
    <property type="protein sequence ID" value="RAI73538.1"/>
    <property type="molecule type" value="Genomic_DNA"/>
</dbReference>
<gene>
    <name evidence="2" type="ORF">HMF3257_02240</name>
</gene>
<organism evidence="2 3">
    <name type="scientific">Spirosoma telluris</name>
    <dbReference type="NCBI Taxonomy" id="2183553"/>
    <lineage>
        <taxon>Bacteria</taxon>
        <taxon>Pseudomonadati</taxon>
        <taxon>Bacteroidota</taxon>
        <taxon>Cytophagia</taxon>
        <taxon>Cytophagales</taxon>
        <taxon>Cytophagaceae</taxon>
        <taxon>Spirosoma</taxon>
    </lineage>
</organism>
<dbReference type="Pfam" id="PF00550">
    <property type="entry name" value="PP-binding"/>
    <property type="match status" value="1"/>
</dbReference>
<dbReference type="Gene3D" id="3.30.300.30">
    <property type="match status" value="1"/>
</dbReference>
<dbReference type="SUPFAM" id="SSF56801">
    <property type="entry name" value="Acetyl-CoA synthetase-like"/>
    <property type="match status" value="1"/>
</dbReference>
<dbReference type="Proteomes" id="UP000249016">
    <property type="component" value="Unassembled WGS sequence"/>
</dbReference>
<reference evidence="2 3" key="1">
    <citation type="submission" date="2018-06" db="EMBL/GenBank/DDBJ databases">
        <title>Spirosoma sp. HMF3257 Genome sequencing and assembly.</title>
        <authorList>
            <person name="Kang H."/>
            <person name="Cha I."/>
            <person name="Kim H."/>
            <person name="Kang J."/>
            <person name="Joh K."/>
        </authorList>
    </citation>
    <scope>NUCLEOTIDE SEQUENCE [LARGE SCALE GENOMIC DNA]</scope>
    <source>
        <strain evidence="2 3">HMF3257</strain>
    </source>
</reference>
<dbReference type="InterPro" id="IPR036736">
    <property type="entry name" value="ACP-like_sf"/>
</dbReference>
<keyword evidence="3" id="KW-1185">Reference proteome</keyword>
<protein>
    <submittedName>
        <fullName evidence="2">4-coumarate--CoA ligase</fullName>
    </submittedName>
</protein>
<dbReference type="GO" id="GO:0016874">
    <property type="term" value="F:ligase activity"/>
    <property type="evidence" value="ECO:0007669"/>
    <property type="project" value="UniProtKB-KW"/>
</dbReference>
<dbReference type="InterPro" id="IPR009081">
    <property type="entry name" value="PP-bd_ACP"/>
</dbReference>
<feature type="domain" description="Carrier" evidence="1">
    <location>
        <begin position="33"/>
        <end position="61"/>
    </location>
</feature>
<name>A0A327NLR6_9BACT</name>
<dbReference type="SUPFAM" id="SSF47336">
    <property type="entry name" value="ACP-like"/>
    <property type="match status" value="1"/>
</dbReference>